<dbReference type="InterPro" id="IPR036691">
    <property type="entry name" value="Endo/exonu/phosph_ase_sf"/>
</dbReference>
<evidence type="ECO:0000313" key="2">
    <source>
        <dbReference type="Proteomes" id="UP000823941"/>
    </source>
</evidence>
<dbReference type="EMBL" id="JAHIBW010000021">
    <property type="protein sequence ID" value="KAG7300077.1"/>
    <property type="molecule type" value="Genomic_DNA"/>
</dbReference>
<dbReference type="Proteomes" id="UP000823941">
    <property type="component" value="Chromosome 21"/>
</dbReference>
<dbReference type="SUPFAM" id="SSF56219">
    <property type="entry name" value="DNase I-like"/>
    <property type="match status" value="1"/>
</dbReference>
<keyword evidence="2" id="KW-1185">Reference proteome</keyword>
<evidence type="ECO:0000313" key="1">
    <source>
        <dbReference type="EMBL" id="KAG7300077.1"/>
    </source>
</evidence>
<proteinExistence type="predicted"/>
<sequence length="74" mass="8355">MVSMYQLPGFEMFASCRETRRGGGILMYVQKEHVFQREPTFFTSCEALGGAVQVRGARLQLLAVYRPPTDPRGN</sequence>
<name>A0ABQ7Q4B3_PLUXY</name>
<organism evidence="1 2">
    <name type="scientific">Plutella xylostella</name>
    <name type="common">Diamondback moth</name>
    <name type="synonym">Plutella maculipennis</name>
    <dbReference type="NCBI Taxonomy" id="51655"/>
    <lineage>
        <taxon>Eukaryota</taxon>
        <taxon>Metazoa</taxon>
        <taxon>Ecdysozoa</taxon>
        <taxon>Arthropoda</taxon>
        <taxon>Hexapoda</taxon>
        <taxon>Insecta</taxon>
        <taxon>Pterygota</taxon>
        <taxon>Neoptera</taxon>
        <taxon>Endopterygota</taxon>
        <taxon>Lepidoptera</taxon>
        <taxon>Glossata</taxon>
        <taxon>Ditrysia</taxon>
        <taxon>Yponomeutoidea</taxon>
        <taxon>Plutellidae</taxon>
        <taxon>Plutella</taxon>
    </lineage>
</organism>
<gene>
    <name evidence="1" type="ORF">JYU34_015612</name>
</gene>
<accession>A0ABQ7Q4B3</accession>
<protein>
    <submittedName>
        <fullName evidence="1">Uncharacterized protein</fullName>
    </submittedName>
</protein>
<comment type="caution">
    <text evidence="1">The sequence shown here is derived from an EMBL/GenBank/DDBJ whole genome shotgun (WGS) entry which is preliminary data.</text>
</comment>
<reference evidence="1 2" key="1">
    <citation type="submission" date="2021-06" db="EMBL/GenBank/DDBJ databases">
        <title>A haploid diamondback moth (Plutella xylostella L.) genome assembly resolves 31 chromosomes and identifies a diamide resistance mutation.</title>
        <authorList>
            <person name="Ward C.M."/>
            <person name="Perry K.D."/>
            <person name="Baker G."/>
            <person name="Powis K."/>
            <person name="Heckel D.G."/>
            <person name="Baxter S.W."/>
        </authorList>
    </citation>
    <scope>NUCLEOTIDE SEQUENCE [LARGE SCALE GENOMIC DNA]</scope>
    <source>
        <strain evidence="1 2">LV</strain>
        <tissue evidence="1">Single pupa</tissue>
    </source>
</reference>